<evidence type="ECO:0000256" key="5">
    <source>
        <dbReference type="ARBA" id="ARBA00022801"/>
    </source>
</evidence>
<dbReference type="EC" id="3.5.1.122" evidence="3 8"/>
<dbReference type="EMBL" id="NEDP02005434">
    <property type="protein sequence ID" value="OWF40932.1"/>
    <property type="molecule type" value="Genomic_DNA"/>
</dbReference>
<dbReference type="STRING" id="6573.A0A210PWU9"/>
<proteinExistence type="inferred from homology"/>
<evidence type="ECO:0000256" key="6">
    <source>
        <dbReference type="ARBA" id="ARBA00029677"/>
    </source>
</evidence>
<accession>A0A210PWU9</accession>
<dbReference type="InterPro" id="IPR037132">
    <property type="entry name" value="N_Gln_amidohydro_ab_roll_sf"/>
</dbReference>
<evidence type="ECO:0000259" key="9">
    <source>
        <dbReference type="Pfam" id="PF09764"/>
    </source>
</evidence>
<comment type="function">
    <text evidence="8">Mediates the side-chain deamidation of N-terminal glutamine residues to glutamate, an important step in N-end rule pathway of protein degradation. Conversion of the resulting N-terminal glutamine to glutamate renders the protein susceptible to arginylation, polyubiquitination and degradation as specified by the N-end rule. Does not act on substrates with internal or C-terminal glutamine and does not act on non-glutamine residues in any position.</text>
</comment>
<comment type="catalytic activity">
    <reaction evidence="7 8">
        <text>N-terminal L-glutaminyl-[protein] + H2O = N-terminal L-glutamyl-[protein] + NH4(+)</text>
        <dbReference type="Rhea" id="RHEA:50680"/>
        <dbReference type="Rhea" id="RHEA-COMP:12668"/>
        <dbReference type="Rhea" id="RHEA-COMP:12777"/>
        <dbReference type="ChEBI" id="CHEBI:15377"/>
        <dbReference type="ChEBI" id="CHEBI:28938"/>
        <dbReference type="ChEBI" id="CHEBI:64721"/>
        <dbReference type="ChEBI" id="CHEBI:64722"/>
        <dbReference type="EC" id="3.5.1.122"/>
    </reaction>
</comment>
<dbReference type="PANTHER" id="PTHR13035">
    <property type="entry name" value="PROTEIN N-TERMINAL GLUTAMINE AMIDOHYDROLASE"/>
    <property type="match status" value="1"/>
</dbReference>
<dbReference type="InterPro" id="IPR023128">
    <property type="entry name" value="Prot_N_Gln_amidohydro_ab_roll"/>
</dbReference>
<dbReference type="FunFam" id="3.10.620.10:FF:000001">
    <property type="entry name" value="Blast:Protein N-terminal glutamine amidohydrolase"/>
    <property type="match status" value="1"/>
</dbReference>
<dbReference type="PANTHER" id="PTHR13035:SF0">
    <property type="entry name" value="PROTEIN N-TERMINAL GLUTAMINE AMIDOHYDROLASE"/>
    <property type="match status" value="1"/>
</dbReference>
<evidence type="ECO:0000256" key="1">
    <source>
        <dbReference type="ARBA" id="ARBA00008985"/>
    </source>
</evidence>
<evidence type="ECO:0000256" key="2">
    <source>
        <dbReference type="ARBA" id="ARBA00011245"/>
    </source>
</evidence>
<keyword evidence="11" id="KW-1185">Reference proteome</keyword>
<comment type="similarity">
    <text evidence="1 8">Belongs to the NTAQ1 family.</text>
</comment>
<comment type="subunit">
    <text evidence="2 8">Monomer.</text>
</comment>
<protein>
    <recommendedName>
        <fullName evidence="4 8">Protein N-terminal glutamine amidohydrolase</fullName>
        <ecNumber evidence="3 8">3.5.1.122</ecNumber>
    </recommendedName>
    <alternativeName>
        <fullName evidence="6 8">Protein NH2-terminal glutamine deamidase</fullName>
    </alternativeName>
</protein>
<gene>
    <name evidence="10" type="ORF">KP79_PYT15960</name>
</gene>
<dbReference type="AlphaFoldDB" id="A0A210PWU9"/>
<sequence>MDQSKVVDLIPTADKCTYTSCYCEENVWKLCEHVKGNNPDRLAYCYCMFISNENKQIPLWYQKSSFAPDGVVVWDYHVIFVYNEGDVSLVYDLDTKLPFPCDFTEYAAKGIRPNKTVKKQYHRKFRVIPGLKFLSTFASDRSHMLDANKQWLSDPPLYPCIQTSDSTNNIQDYISMDPAVGVGVVLDFEGLIDKFSRKT</sequence>
<reference evidence="10 11" key="1">
    <citation type="journal article" date="2017" name="Nat. Ecol. Evol.">
        <title>Scallop genome provides insights into evolution of bilaterian karyotype and development.</title>
        <authorList>
            <person name="Wang S."/>
            <person name="Zhang J."/>
            <person name="Jiao W."/>
            <person name="Li J."/>
            <person name="Xun X."/>
            <person name="Sun Y."/>
            <person name="Guo X."/>
            <person name="Huan P."/>
            <person name="Dong B."/>
            <person name="Zhang L."/>
            <person name="Hu X."/>
            <person name="Sun X."/>
            <person name="Wang J."/>
            <person name="Zhao C."/>
            <person name="Wang Y."/>
            <person name="Wang D."/>
            <person name="Huang X."/>
            <person name="Wang R."/>
            <person name="Lv J."/>
            <person name="Li Y."/>
            <person name="Zhang Z."/>
            <person name="Liu B."/>
            <person name="Lu W."/>
            <person name="Hui Y."/>
            <person name="Liang J."/>
            <person name="Zhou Z."/>
            <person name="Hou R."/>
            <person name="Li X."/>
            <person name="Liu Y."/>
            <person name="Li H."/>
            <person name="Ning X."/>
            <person name="Lin Y."/>
            <person name="Zhao L."/>
            <person name="Xing Q."/>
            <person name="Dou J."/>
            <person name="Li Y."/>
            <person name="Mao J."/>
            <person name="Guo H."/>
            <person name="Dou H."/>
            <person name="Li T."/>
            <person name="Mu C."/>
            <person name="Jiang W."/>
            <person name="Fu Q."/>
            <person name="Fu X."/>
            <person name="Miao Y."/>
            <person name="Liu J."/>
            <person name="Yu Q."/>
            <person name="Li R."/>
            <person name="Liao H."/>
            <person name="Li X."/>
            <person name="Kong Y."/>
            <person name="Jiang Z."/>
            <person name="Chourrout D."/>
            <person name="Li R."/>
            <person name="Bao Z."/>
        </authorList>
    </citation>
    <scope>NUCLEOTIDE SEQUENCE [LARGE SCALE GENOMIC DNA]</scope>
    <source>
        <strain evidence="10 11">PY_sf001</strain>
    </source>
</reference>
<comment type="caution">
    <text evidence="10">The sequence shown here is derived from an EMBL/GenBank/DDBJ whole genome shotgun (WGS) entry which is preliminary data.</text>
</comment>
<feature type="domain" description="Protein N-terminal glutamine amidohydrolase alpha beta roll" evidence="9">
    <location>
        <begin position="18"/>
        <end position="194"/>
    </location>
</feature>
<evidence type="ECO:0000256" key="8">
    <source>
        <dbReference type="RuleBase" id="RU367082"/>
    </source>
</evidence>
<organism evidence="10 11">
    <name type="scientific">Mizuhopecten yessoensis</name>
    <name type="common">Japanese scallop</name>
    <name type="synonym">Patinopecten yessoensis</name>
    <dbReference type="NCBI Taxonomy" id="6573"/>
    <lineage>
        <taxon>Eukaryota</taxon>
        <taxon>Metazoa</taxon>
        <taxon>Spiralia</taxon>
        <taxon>Lophotrochozoa</taxon>
        <taxon>Mollusca</taxon>
        <taxon>Bivalvia</taxon>
        <taxon>Autobranchia</taxon>
        <taxon>Pteriomorphia</taxon>
        <taxon>Pectinida</taxon>
        <taxon>Pectinoidea</taxon>
        <taxon>Pectinidae</taxon>
        <taxon>Mizuhopecten</taxon>
    </lineage>
</organism>
<evidence type="ECO:0000256" key="7">
    <source>
        <dbReference type="ARBA" id="ARBA00048768"/>
    </source>
</evidence>
<name>A0A210PWU9_MIZYE</name>
<evidence type="ECO:0000313" key="10">
    <source>
        <dbReference type="EMBL" id="OWF40932.1"/>
    </source>
</evidence>
<dbReference type="GO" id="GO:0008418">
    <property type="term" value="F:protein-N-terminal asparagine amidohydrolase activity"/>
    <property type="evidence" value="ECO:0007669"/>
    <property type="project" value="UniProtKB-UniRule"/>
</dbReference>
<keyword evidence="5 8" id="KW-0378">Hydrolase</keyword>
<dbReference type="OrthoDB" id="191192at2759"/>
<evidence type="ECO:0000313" key="11">
    <source>
        <dbReference type="Proteomes" id="UP000242188"/>
    </source>
</evidence>
<evidence type="ECO:0000256" key="3">
    <source>
        <dbReference type="ARBA" id="ARBA00012718"/>
    </source>
</evidence>
<dbReference type="Pfam" id="PF09764">
    <property type="entry name" value="Nt_Gln_amidase"/>
    <property type="match status" value="1"/>
</dbReference>
<dbReference type="GO" id="GO:0070773">
    <property type="term" value="F:protein-N-terminal glutamine amidohydrolase activity"/>
    <property type="evidence" value="ECO:0007669"/>
    <property type="project" value="UniProtKB-UniRule"/>
</dbReference>
<dbReference type="Gene3D" id="3.10.620.10">
    <property type="entry name" value="Protein N-terminal glutamine amidohydrolase, alpha beta roll"/>
    <property type="match status" value="1"/>
</dbReference>
<dbReference type="Proteomes" id="UP000242188">
    <property type="component" value="Unassembled WGS sequence"/>
</dbReference>
<evidence type="ECO:0000256" key="4">
    <source>
        <dbReference type="ARBA" id="ARBA00021247"/>
    </source>
</evidence>
<dbReference type="InterPro" id="IPR039733">
    <property type="entry name" value="NTAQ1"/>
</dbReference>
<dbReference type="GO" id="GO:0005634">
    <property type="term" value="C:nucleus"/>
    <property type="evidence" value="ECO:0007669"/>
    <property type="project" value="TreeGrafter"/>
</dbReference>
<dbReference type="GO" id="GO:0005829">
    <property type="term" value="C:cytosol"/>
    <property type="evidence" value="ECO:0007669"/>
    <property type="project" value="TreeGrafter"/>
</dbReference>